<dbReference type="EMBL" id="JBEGDG010000007">
    <property type="protein sequence ID" value="MEQ6355204.1"/>
    <property type="molecule type" value="Genomic_DNA"/>
</dbReference>
<organism evidence="1 2">
    <name type="scientific">Lysinibacillus zambalensis</name>
    <dbReference type="NCBI Taxonomy" id="3160866"/>
    <lineage>
        <taxon>Bacteria</taxon>
        <taxon>Bacillati</taxon>
        <taxon>Bacillota</taxon>
        <taxon>Bacilli</taxon>
        <taxon>Bacillales</taxon>
        <taxon>Bacillaceae</taxon>
        <taxon>Lysinibacillus</taxon>
    </lineage>
</organism>
<evidence type="ECO:0000313" key="2">
    <source>
        <dbReference type="Proteomes" id="UP001478862"/>
    </source>
</evidence>
<proteinExistence type="predicted"/>
<name>A0ABV1MSV2_9BACI</name>
<dbReference type="RefSeq" id="WP_349659833.1">
    <property type="nucleotide sequence ID" value="NZ_JBEGDG010000007.1"/>
</dbReference>
<keyword evidence="2" id="KW-1185">Reference proteome</keyword>
<protein>
    <submittedName>
        <fullName evidence="1">Uncharacterized protein</fullName>
    </submittedName>
</protein>
<comment type="caution">
    <text evidence="1">The sequence shown here is derived from an EMBL/GenBank/DDBJ whole genome shotgun (WGS) entry which is preliminary data.</text>
</comment>
<gene>
    <name evidence="1" type="ORF">ABNX05_11300</name>
</gene>
<evidence type="ECO:0000313" key="1">
    <source>
        <dbReference type="EMBL" id="MEQ6355204.1"/>
    </source>
</evidence>
<sequence length="179" mass="20733">MTNEIVYKGDIVIINNKDNISASDNRSVLENGIPYFVTDLGLSKGTFYIRVYGKDIILFDTDMEHLDHVKVTKRYDYKVNNYVTIMDVSRISNAEKNGFNCSERYKVTKIIEDNGIVITNGKSELWVRGSELPYVNLIKNNLMVEQYNENNISDIQTLIDKALDERDFKTLEILYKNIK</sequence>
<reference evidence="1 2" key="1">
    <citation type="submission" date="2024-06" db="EMBL/GenBank/DDBJ databases">
        <title>Lysinibacillus zambalefons sp. nov., a Novel Firmicute Isolated from the Poon Bato Zambales Hyperalkaline Spring.</title>
        <authorList>
            <person name="Aja J.A."/>
            <person name="Lazaro J.E.H."/>
            <person name="Llorin L.D."/>
            <person name="Lim K.R."/>
            <person name="Teodosio J."/>
            <person name="Dalisay D.S."/>
        </authorList>
    </citation>
    <scope>NUCLEOTIDE SEQUENCE [LARGE SCALE GENOMIC DNA]</scope>
    <source>
        <strain evidence="1 2">M3</strain>
    </source>
</reference>
<accession>A0ABV1MSV2</accession>
<dbReference type="Proteomes" id="UP001478862">
    <property type="component" value="Unassembled WGS sequence"/>
</dbReference>